<organism evidence="2 3">
    <name type="scientific">Halomonas colorata</name>
    <dbReference type="NCBI Taxonomy" id="2742615"/>
    <lineage>
        <taxon>Bacteria</taxon>
        <taxon>Pseudomonadati</taxon>
        <taxon>Pseudomonadota</taxon>
        <taxon>Gammaproteobacteria</taxon>
        <taxon>Oceanospirillales</taxon>
        <taxon>Halomonadaceae</taxon>
        <taxon>Halomonas</taxon>
    </lineage>
</organism>
<evidence type="ECO:0000313" key="2">
    <source>
        <dbReference type="EMBL" id="MBE0463120.1"/>
    </source>
</evidence>
<dbReference type="RefSeq" id="WP_192537688.1">
    <property type="nucleotide sequence ID" value="NZ_RRZB01000012.1"/>
</dbReference>
<reference evidence="2 3" key="1">
    <citation type="submission" date="2020-07" db="EMBL/GenBank/DDBJ databases">
        <title>Halophilic bacteria isolated from french cheeses.</title>
        <authorList>
            <person name="Kothe C.I."/>
            <person name="Farah-Kraiem B."/>
            <person name="Renault P."/>
            <person name="Dridi B."/>
        </authorList>
    </citation>
    <scope>NUCLEOTIDE SEQUENCE [LARGE SCALE GENOMIC DNA]</scope>
    <source>
        <strain evidence="2 3">FME20</strain>
    </source>
</reference>
<keyword evidence="3" id="KW-1185">Reference proteome</keyword>
<dbReference type="EMBL" id="RRZB01000012">
    <property type="protein sequence ID" value="MBE0463120.1"/>
    <property type="molecule type" value="Genomic_DNA"/>
</dbReference>
<name>A0ABR9FWU0_9GAMM</name>
<proteinExistence type="predicted"/>
<accession>A0ABR9FWU0</accession>
<comment type="caution">
    <text evidence="2">The sequence shown here is derived from an EMBL/GenBank/DDBJ whole genome shotgun (WGS) entry which is preliminary data.</text>
</comment>
<gene>
    <name evidence="2" type="ORF">EI547_06560</name>
</gene>
<evidence type="ECO:0000256" key="1">
    <source>
        <dbReference type="SAM" id="Coils"/>
    </source>
</evidence>
<protein>
    <submittedName>
        <fullName evidence="2">Uncharacterized protein</fullName>
    </submittedName>
</protein>
<sequence length="140" mass="16172">MKHQDYYEAIERIKFDTTRVVPKGSKINNRTVALEAGRDPSSIRKDRGMDDLIAFIKSSSEPLKKKRQADKAEKLKAKIEDLQDMLDISHAKYLASMHVLLENNLFSVEKPPTKVLDFPERDNASRPVLDRAKEYRDIDK</sequence>
<keyword evidence="1" id="KW-0175">Coiled coil</keyword>
<feature type="coiled-coil region" evidence="1">
    <location>
        <begin position="65"/>
        <end position="92"/>
    </location>
</feature>
<evidence type="ECO:0000313" key="3">
    <source>
        <dbReference type="Proteomes" id="UP001645038"/>
    </source>
</evidence>
<dbReference type="Proteomes" id="UP001645038">
    <property type="component" value="Unassembled WGS sequence"/>
</dbReference>